<dbReference type="InterPro" id="IPR049809">
    <property type="entry name" value="YehF/YfeS-like_WGR"/>
</dbReference>
<dbReference type="PROSITE" id="PS51977">
    <property type="entry name" value="WGR"/>
    <property type="match status" value="1"/>
</dbReference>
<protein>
    <submittedName>
        <fullName evidence="2">WGR domain-containing protein</fullName>
    </submittedName>
</protein>
<feature type="domain" description="WGR" evidence="1">
    <location>
        <begin position="1"/>
        <end position="77"/>
    </location>
</feature>
<evidence type="ECO:0000259" key="1">
    <source>
        <dbReference type="PROSITE" id="PS51977"/>
    </source>
</evidence>
<gene>
    <name evidence="2" type="ORF">GJ689_21510</name>
</gene>
<organism evidence="2 3">
    <name type="scientific">Rhodoplanes serenus</name>
    <dbReference type="NCBI Taxonomy" id="200615"/>
    <lineage>
        <taxon>Bacteria</taxon>
        <taxon>Pseudomonadati</taxon>
        <taxon>Pseudomonadota</taxon>
        <taxon>Alphaproteobacteria</taxon>
        <taxon>Hyphomicrobiales</taxon>
        <taxon>Nitrobacteraceae</taxon>
        <taxon>Rhodoplanes</taxon>
    </lineage>
</organism>
<dbReference type="AlphaFoldDB" id="A0A9X5ATM8"/>
<dbReference type="Pfam" id="PF05406">
    <property type="entry name" value="WGR"/>
    <property type="match status" value="1"/>
</dbReference>
<dbReference type="Gene3D" id="2.20.140.10">
    <property type="entry name" value="WGR domain"/>
    <property type="match status" value="1"/>
</dbReference>
<dbReference type="InterPro" id="IPR036930">
    <property type="entry name" value="WGR_dom_sf"/>
</dbReference>
<dbReference type="SUPFAM" id="SSF142921">
    <property type="entry name" value="WGR domain-like"/>
    <property type="match status" value="1"/>
</dbReference>
<dbReference type="InterPro" id="IPR008893">
    <property type="entry name" value="WGR_domain"/>
</dbReference>
<dbReference type="SMART" id="SM00773">
    <property type="entry name" value="WGR"/>
    <property type="match status" value="1"/>
</dbReference>
<proteinExistence type="predicted"/>
<dbReference type="Proteomes" id="UP000438991">
    <property type="component" value="Unassembled WGS sequence"/>
</dbReference>
<sequence>MRKLHLTRIDPTKNMARFYICDIQPDLFGDWTLIREWGRIGRPGTVRTTTYSTACEAEAAYERQRLFKQRRGYASPQ</sequence>
<dbReference type="CDD" id="cd07996">
    <property type="entry name" value="WGR_MMR_like"/>
    <property type="match status" value="1"/>
</dbReference>
<comment type="caution">
    <text evidence="2">The sequence shown here is derived from an EMBL/GenBank/DDBJ whole genome shotgun (WGS) entry which is preliminary data.</text>
</comment>
<evidence type="ECO:0000313" key="2">
    <source>
        <dbReference type="EMBL" id="MTW18782.1"/>
    </source>
</evidence>
<dbReference type="EMBL" id="WNKV01000020">
    <property type="protein sequence ID" value="MTW18782.1"/>
    <property type="molecule type" value="Genomic_DNA"/>
</dbReference>
<accession>A0A9X5ATM8</accession>
<reference evidence="2 3" key="1">
    <citation type="submission" date="2019-11" db="EMBL/GenBank/DDBJ databases">
        <title>Whole-genome sequence of Rhodoplanes serenus DSM 18633, type strain.</title>
        <authorList>
            <person name="Kyndt J.A."/>
            <person name="Meyer T.E."/>
        </authorList>
    </citation>
    <scope>NUCLEOTIDE SEQUENCE [LARGE SCALE GENOMIC DNA]</scope>
    <source>
        <strain evidence="2 3">DSM 18633</strain>
    </source>
</reference>
<name>A0A9X5ATM8_9BRAD</name>
<evidence type="ECO:0000313" key="3">
    <source>
        <dbReference type="Proteomes" id="UP000438991"/>
    </source>
</evidence>